<dbReference type="Proteomes" id="UP001162834">
    <property type="component" value="Chromosome"/>
</dbReference>
<proteinExistence type="predicted"/>
<keyword evidence="1" id="KW-0812">Transmembrane</keyword>
<name>A0A9E6XX99_9ACTN</name>
<dbReference type="InterPro" id="IPR025328">
    <property type="entry name" value="DUF4234"/>
</dbReference>
<evidence type="ECO:0000313" key="3">
    <source>
        <dbReference type="EMBL" id="UGS35890.1"/>
    </source>
</evidence>
<gene>
    <name evidence="3" type="ORF">DSM104329_02287</name>
</gene>
<organism evidence="3 4">
    <name type="scientific">Capillimicrobium parvum</name>
    <dbReference type="NCBI Taxonomy" id="2884022"/>
    <lineage>
        <taxon>Bacteria</taxon>
        <taxon>Bacillati</taxon>
        <taxon>Actinomycetota</taxon>
        <taxon>Thermoleophilia</taxon>
        <taxon>Solirubrobacterales</taxon>
        <taxon>Capillimicrobiaceae</taxon>
        <taxon>Capillimicrobium</taxon>
    </lineage>
</organism>
<feature type="domain" description="DUF4234" evidence="2">
    <location>
        <begin position="18"/>
        <end position="71"/>
    </location>
</feature>
<feature type="transmembrane region" description="Helical" evidence="1">
    <location>
        <begin position="65"/>
        <end position="84"/>
    </location>
</feature>
<accession>A0A9E6XX99</accession>
<keyword evidence="1" id="KW-1133">Transmembrane helix</keyword>
<dbReference type="EMBL" id="CP087164">
    <property type="protein sequence ID" value="UGS35890.1"/>
    <property type="molecule type" value="Genomic_DNA"/>
</dbReference>
<evidence type="ECO:0000259" key="2">
    <source>
        <dbReference type="Pfam" id="PF14018"/>
    </source>
</evidence>
<evidence type="ECO:0000313" key="4">
    <source>
        <dbReference type="Proteomes" id="UP001162834"/>
    </source>
</evidence>
<dbReference type="AlphaFoldDB" id="A0A9E6XX99"/>
<dbReference type="KEGG" id="sbae:DSM104329_02287"/>
<keyword evidence="1" id="KW-0472">Membrane</keyword>
<keyword evidence="4" id="KW-1185">Reference proteome</keyword>
<feature type="transmembrane region" description="Helical" evidence="1">
    <location>
        <begin position="18"/>
        <end position="38"/>
    </location>
</feature>
<reference evidence="3" key="1">
    <citation type="journal article" date="2022" name="Int. J. Syst. Evol. Microbiol.">
        <title>Pseudomonas aegrilactucae sp. nov. and Pseudomonas morbosilactucae sp. nov., pathogens causing bacterial rot of lettuce in Japan.</title>
        <authorList>
            <person name="Sawada H."/>
            <person name="Fujikawa T."/>
            <person name="Satou M."/>
        </authorList>
    </citation>
    <scope>NUCLEOTIDE SEQUENCE</scope>
    <source>
        <strain evidence="3">0166_1</strain>
    </source>
</reference>
<sequence>MAEEVEIRGAGSTAKIRGVVAVPVLSIITLGIYWWVWYYKINREMADLGKATGRTEELGDSPGTSLLAVTLGALVIVPAIISLIHTFQRIQALQRFTQAGEPLNGWLGVVMYLVFSPVLQGYMQSGLNGAWQHQAQGGTLTPAPVGVTEPAPIAP</sequence>
<protein>
    <recommendedName>
        <fullName evidence="2">DUF4234 domain-containing protein</fullName>
    </recommendedName>
</protein>
<dbReference type="Pfam" id="PF14018">
    <property type="entry name" value="DUF4234"/>
    <property type="match status" value="1"/>
</dbReference>
<evidence type="ECO:0000256" key="1">
    <source>
        <dbReference type="SAM" id="Phobius"/>
    </source>
</evidence>